<dbReference type="Gene3D" id="3.40.50.1820">
    <property type="entry name" value="alpha/beta hydrolase"/>
    <property type="match status" value="1"/>
</dbReference>
<organism evidence="1">
    <name type="scientific">bioreactor metagenome</name>
    <dbReference type="NCBI Taxonomy" id="1076179"/>
    <lineage>
        <taxon>unclassified sequences</taxon>
        <taxon>metagenomes</taxon>
        <taxon>ecological metagenomes</taxon>
    </lineage>
</organism>
<dbReference type="SUPFAM" id="SSF53474">
    <property type="entry name" value="alpha/beta-Hydrolases"/>
    <property type="match status" value="1"/>
</dbReference>
<evidence type="ECO:0000313" key="1">
    <source>
        <dbReference type="EMBL" id="MPM53757.1"/>
    </source>
</evidence>
<protein>
    <recommendedName>
        <fullName evidence="2">Fungal lipase-like domain-containing protein</fullName>
    </recommendedName>
</protein>
<accession>A0A645AL52</accession>
<dbReference type="InterPro" id="IPR029058">
    <property type="entry name" value="AB_hydrolase_fold"/>
</dbReference>
<reference evidence="1" key="1">
    <citation type="submission" date="2019-08" db="EMBL/GenBank/DDBJ databases">
        <authorList>
            <person name="Kucharzyk K."/>
            <person name="Murdoch R.W."/>
            <person name="Higgins S."/>
            <person name="Loffler F."/>
        </authorList>
    </citation>
    <scope>NUCLEOTIDE SEQUENCE</scope>
</reference>
<dbReference type="EMBL" id="VSSQ01014485">
    <property type="protein sequence ID" value="MPM53757.1"/>
    <property type="molecule type" value="Genomic_DNA"/>
</dbReference>
<dbReference type="AlphaFoldDB" id="A0A645AL52"/>
<comment type="caution">
    <text evidence="1">The sequence shown here is derived from an EMBL/GenBank/DDBJ whole genome shotgun (WGS) entry which is preliminary data.</text>
</comment>
<proteinExistence type="predicted"/>
<name>A0A645AL52_9ZZZZ</name>
<evidence type="ECO:0008006" key="2">
    <source>
        <dbReference type="Google" id="ProtNLM"/>
    </source>
</evidence>
<sequence length="472" mass="52775">MGNMCVLDKKYAESQVSSYSGKQFATQSECEKARQYVMNSVSAGCKDYIIVSCSPCTGAGGVTGSVSGSNFGDFDWFGTKPFASTNDYLDNLTLKENFDRYMEALSSIMDEYNTRDWGLPTGDLEYDAERVKQYSELMNDRDFIVKKGVAPKGRGIVMNRTYTPMHSFTPKLFEMPELPDIGDSNIDKYNELHVNIPEERVEWLNRIENMSQESLMTLEKTYLKIYDMASISQYAYKNDEKDLSAKPETWDEISEESDKDLYDIIKGANDNLFGFKCALMKNKDGQYVLSFAGTDSFFNIDVVEDVAGALFKYTPQAIKALDVVNKLLDKLSDMGINKENLILTGHSLGGRLAAEAAIKKDLLAYTFNAAGTTGMTKTEVLLKNDNINVLNISSSNDPLTWFQNIISPIVNTATNMSLVNTGIREDLPINDIRVSGDSLTIKEADGGHSIESLRLAIKQRHNDIIKKIDKKK</sequence>
<gene>
    <name evidence="1" type="ORF">SDC9_100526</name>
</gene>
<dbReference type="Pfam" id="PF26363">
    <property type="entry name" value="Phospholipase-like"/>
    <property type="match status" value="1"/>
</dbReference>